<proteinExistence type="inferred from homology"/>
<dbReference type="GO" id="GO:0016987">
    <property type="term" value="F:sigma factor activity"/>
    <property type="evidence" value="ECO:0007669"/>
    <property type="project" value="UniProtKB-KW"/>
</dbReference>
<dbReference type="Pfam" id="PF04545">
    <property type="entry name" value="Sigma70_r4"/>
    <property type="match status" value="1"/>
</dbReference>
<protein>
    <submittedName>
        <fullName evidence="6">RNA polymerase factor sigma-32</fullName>
    </submittedName>
</protein>
<keyword evidence="5" id="KW-0804">Transcription</keyword>
<dbReference type="InterPro" id="IPR036388">
    <property type="entry name" value="WH-like_DNA-bd_sf"/>
</dbReference>
<keyword evidence="3" id="KW-0731">Sigma factor</keyword>
<dbReference type="InterPro" id="IPR050813">
    <property type="entry name" value="Sigma-70_Factor"/>
</dbReference>
<evidence type="ECO:0000256" key="3">
    <source>
        <dbReference type="ARBA" id="ARBA00023082"/>
    </source>
</evidence>
<name>A0A351U7A4_9BACT</name>
<sequence length="287" mass="33319">MHAVEDKGLPIPYDPLKQYLSEVSRHPVLTREQELEIATRVFEKKDRAAAQKLVISNLKLVVKIALEYYNTYLNILDLIQEGNVGLLHAVKKYNPYKGTKFSTYASFWIRAYILKYIMNSWSLVKVGTTQSQRKLFYRLNKEKQKLEALGIYPAPKLLAASLDVREEEVEDMQKRLAYTDVSLEAPVHEESDSTILDMIKGDENVEEVVAEREKNAILARKVAEFKKTLNDKELYIFEHRVMADESLTLQEIGGKFGVSRERVRQIENRVLKKFKERFKGEIAELDF</sequence>
<dbReference type="InterPro" id="IPR000943">
    <property type="entry name" value="RNA_pol_sigma70"/>
</dbReference>
<dbReference type="SUPFAM" id="SSF88946">
    <property type="entry name" value="Sigma2 domain of RNA polymerase sigma factors"/>
    <property type="match status" value="1"/>
</dbReference>
<evidence type="ECO:0000313" key="7">
    <source>
        <dbReference type="Proteomes" id="UP000777265"/>
    </source>
</evidence>
<dbReference type="InterPro" id="IPR009042">
    <property type="entry name" value="RNA_pol_sigma70_r1_2"/>
</dbReference>
<dbReference type="Pfam" id="PF00140">
    <property type="entry name" value="Sigma70_r1_2"/>
    <property type="match status" value="1"/>
</dbReference>
<dbReference type="EMBL" id="JAAYEE010000289">
    <property type="protein sequence ID" value="NLW36737.1"/>
    <property type="molecule type" value="Genomic_DNA"/>
</dbReference>
<dbReference type="InterPro" id="IPR007630">
    <property type="entry name" value="RNA_pol_sigma70_r4"/>
</dbReference>
<dbReference type="GO" id="GO:0006352">
    <property type="term" value="P:DNA-templated transcription initiation"/>
    <property type="evidence" value="ECO:0007669"/>
    <property type="project" value="InterPro"/>
</dbReference>
<dbReference type="STRING" id="909663.GCA_000512235_00966"/>
<accession>A0A351U7A4</accession>
<dbReference type="InterPro" id="IPR013324">
    <property type="entry name" value="RNA_pol_sigma_r3/r4-like"/>
</dbReference>
<dbReference type="InterPro" id="IPR007627">
    <property type="entry name" value="RNA_pol_sigma70_r2"/>
</dbReference>
<dbReference type="Proteomes" id="UP000777265">
    <property type="component" value="Unassembled WGS sequence"/>
</dbReference>
<reference evidence="6" key="1">
    <citation type="journal article" date="2020" name="Biotechnol. Biofuels">
        <title>New insights from the biogas microbiome by comprehensive genome-resolved metagenomics of nearly 1600 species originating from multiple anaerobic digesters.</title>
        <authorList>
            <person name="Campanaro S."/>
            <person name="Treu L."/>
            <person name="Rodriguez-R L.M."/>
            <person name="Kovalovszki A."/>
            <person name="Ziels R.M."/>
            <person name="Maus I."/>
            <person name="Zhu X."/>
            <person name="Kougias P.G."/>
            <person name="Basile A."/>
            <person name="Luo G."/>
            <person name="Schluter A."/>
            <person name="Konstantinidis K.T."/>
            <person name="Angelidaki I."/>
        </authorList>
    </citation>
    <scope>NUCLEOTIDE SEQUENCE</scope>
    <source>
        <strain evidence="6">AS06rmzACSIP_7</strain>
    </source>
</reference>
<evidence type="ECO:0000313" key="6">
    <source>
        <dbReference type="EMBL" id="NLW36737.1"/>
    </source>
</evidence>
<evidence type="ECO:0000256" key="1">
    <source>
        <dbReference type="ARBA" id="ARBA00007788"/>
    </source>
</evidence>
<dbReference type="InterPro" id="IPR014284">
    <property type="entry name" value="RNA_pol_sigma-70_dom"/>
</dbReference>
<organism evidence="6 7">
    <name type="scientific">Syntrophorhabdus aromaticivorans</name>
    <dbReference type="NCBI Taxonomy" id="328301"/>
    <lineage>
        <taxon>Bacteria</taxon>
        <taxon>Pseudomonadati</taxon>
        <taxon>Thermodesulfobacteriota</taxon>
        <taxon>Syntrophorhabdia</taxon>
        <taxon>Syntrophorhabdales</taxon>
        <taxon>Syntrophorhabdaceae</taxon>
        <taxon>Syntrophorhabdus</taxon>
    </lineage>
</organism>
<dbReference type="GO" id="GO:0003677">
    <property type="term" value="F:DNA binding"/>
    <property type="evidence" value="ECO:0007669"/>
    <property type="project" value="UniProtKB-KW"/>
</dbReference>
<evidence type="ECO:0000256" key="2">
    <source>
        <dbReference type="ARBA" id="ARBA00023015"/>
    </source>
</evidence>
<dbReference type="NCBIfam" id="NF005143">
    <property type="entry name" value="PRK06596.1"/>
    <property type="match status" value="1"/>
</dbReference>
<dbReference type="PIRSF" id="PIRSF000770">
    <property type="entry name" value="RNA_pol_sigma-SigE/K"/>
    <property type="match status" value="1"/>
</dbReference>
<keyword evidence="2" id="KW-0805">Transcription regulation</keyword>
<dbReference type="PANTHER" id="PTHR30376">
    <property type="entry name" value="SIGMA FACTOR RPOH HEAT SHOCK RELATED"/>
    <property type="match status" value="1"/>
</dbReference>
<dbReference type="PROSITE" id="PS00715">
    <property type="entry name" value="SIGMA70_1"/>
    <property type="match status" value="1"/>
</dbReference>
<reference evidence="6" key="2">
    <citation type="submission" date="2020-01" db="EMBL/GenBank/DDBJ databases">
        <authorList>
            <person name="Campanaro S."/>
        </authorList>
    </citation>
    <scope>NUCLEOTIDE SEQUENCE</scope>
    <source>
        <strain evidence="6">AS06rmzACSIP_7</strain>
    </source>
</reference>
<evidence type="ECO:0000256" key="4">
    <source>
        <dbReference type="ARBA" id="ARBA00023125"/>
    </source>
</evidence>
<dbReference type="NCBIfam" id="TIGR02937">
    <property type="entry name" value="sigma70-ECF"/>
    <property type="match status" value="1"/>
</dbReference>
<dbReference type="PANTHER" id="PTHR30376:SF3">
    <property type="entry name" value="RNA POLYMERASE SIGMA FACTOR RPOH"/>
    <property type="match status" value="1"/>
</dbReference>
<gene>
    <name evidence="6" type="ORF">GXY80_14870</name>
</gene>
<comment type="caution">
    <text evidence="6">The sequence shown here is derived from an EMBL/GenBank/DDBJ whole genome shotgun (WGS) entry which is preliminary data.</text>
</comment>
<dbReference type="Pfam" id="PF04542">
    <property type="entry name" value="Sigma70_r2"/>
    <property type="match status" value="1"/>
</dbReference>
<keyword evidence="4" id="KW-0238">DNA-binding</keyword>
<evidence type="ECO:0000256" key="5">
    <source>
        <dbReference type="ARBA" id="ARBA00023163"/>
    </source>
</evidence>
<dbReference type="SUPFAM" id="SSF88659">
    <property type="entry name" value="Sigma3 and sigma4 domains of RNA polymerase sigma factors"/>
    <property type="match status" value="1"/>
</dbReference>
<dbReference type="PRINTS" id="PR00046">
    <property type="entry name" value="SIGMA70FCT"/>
</dbReference>
<comment type="similarity">
    <text evidence="1">Belongs to the sigma-70 factor family.</text>
</comment>
<dbReference type="Gene3D" id="1.10.601.10">
    <property type="entry name" value="RNA Polymerase Primary Sigma Factor"/>
    <property type="match status" value="1"/>
</dbReference>
<dbReference type="Gene3D" id="1.10.10.10">
    <property type="entry name" value="Winged helix-like DNA-binding domain superfamily/Winged helix DNA-binding domain"/>
    <property type="match status" value="2"/>
</dbReference>
<dbReference type="InterPro" id="IPR013325">
    <property type="entry name" value="RNA_pol_sigma_r2"/>
</dbReference>
<dbReference type="AlphaFoldDB" id="A0A351U7A4"/>